<dbReference type="NCBIfam" id="TIGR03605">
    <property type="entry name" value="antibiot_sagB"/>
    <property type="match status" value="1"/>
</dbReference>
<dbReference type="Proteomes" id="UP000706172">
    <property type="component" value="Unassembled WGS sequence"/>
</dbReference>
<dbReference type="PANTHER" id="PTHR43745:SF2">
    <property type="entry name" value="NITROREDUCTASE MJ1384-RELATED"/>
    <property type="match status" value="1"/>
</dbReference>
<gene>
    <name evidence="2" type="ORF">H0S81_06910</name>
</gene>
<feature type="domain" description="Nitroreductase" evidence="1">
    <location>
        <begin position="85"/>
        <end position="250"/>
    </location>
</feature>
<comment type="caution">
    <text evidence="2">The sequence shown here is derived from an EMBL/GenBank/DDBJ whole genome shotgun (WGS) entry which is preliminary data.</text>
</comment>
<dbReference type="AlphaFoldDB" id="A0A931G8T0"/>
<reference evidence="2" key="1">
    <citation type="submission" date="2020-07" db="EMBL/GenBank/DDBJ databases">
        <title>Severe corrosion of carbon steel in oil field produced water can be linked to methanogenic archaea containing a special type of NiFe hydrogenase.</title>
        <authorList>
            <person name="Lahme S."/>
            <person name="Mand J."/>
            <person name="Longwell J."/>
            <person name="Smith R."/>
            <person name="Enning D."/>
        </authorList>
    </citation>
    <scope>NUCLEOTIDE SEQUENCE</scope>
    <source>
        <strain evidence="2">MIC098Bin6</strain>
    </source>
</reference>
<dbReference type="Gene3D" id="3.40.109.10">
    <property type="entry name" value="NADH Oxidase"/>
    <property type="match status" value="2"/>
</dbReference>
<name>A0A931G8T0_9BACT</name>
<organism evidence="2 3">
    <name type="scientific">Desulfotignum balticum</name>
    <dbReference type="NCBI Taxonomy" id="115781"/>
    <lineage>
        <taxon>Bacteria</taxon>
        <taxon>Pseudomonadati</taxon>
        <taxon>Thermodesulfobacteriota</taxon>
        <taxon>Desulfobacteria</taxon>
        <taxon>Desulfobacterales</taxon>
        <taxon>Desulfobacteraceae</taxon>
        <taxon>Desulfotignum</taxon>
    </lineage>
</organism>
<dbReference type="InterPro" id="IPR000415">
    <property type="entry name" value="Nitroreductase-like"/>
</dbReference>
<sequence length="508" mass="55202">MGRTSPDPPVSAVRYHDYTSHVRYRISPHSLDFSRYPAPFKTYEYQERISLKQGTGTILGRNKDEGFNAPDPTVSQVLDDQVSCDEPVNLETVSQILGLSYGVTLADRSRGLLFRSVPSAGGLYPCQMYLSTHKIDDIETGLYYCDTIQGFLGRINPRPLGPKIFFSDPDPAEACLIITGIFYHSAWKYRERAFRYLLLDAGHLAEAVVQAARAVGVRARIKYDFNDSCLIQGLNLDDSLEVPLACVSLGPGIAAGPGSDLKPFHLAKSGPEPATPVIYDILKEAYQAGISIARSPAVDSATHVFARKPDRMRPVPDPGPFETKSFFHAVTHRRSRRNFSSQNLPEPVWAAFLNRVFTGIFAGQDPDETGAAASGFLEMAMISRNVEGLAPGLYAFSKDGATLACRQTGVSAMDLARVCLDQAWIGRAAMNFLLAADLAAMEAALGARGYRYVMMHAGRVGQRLYMAAQELGLGCCGIGAMYDKEAAALLGLNHGSVLLYAVSAGPVK</sequence>
<evidence type="ECO:0000313" key="2">
    <source>
        <dbReference type="EMBL" id="MBG0779640.1"/>
    </source>
</evidence>
<accession>A0A931G8T0</accession>
<proteinExistence type="predicted"/>
<dbReference type="InterPro" id="IPR029479">
    <property type="entry name" value="Nitroreductase"/>
</dbReference>
<dbReference type="GO" id="GO:0016491">
    <property type="term" value="F:oxidoreductase activity"/>
    <property type="evidence" value="ECO:0007669"/>
    <property type="project" value="InterPro"/>
</dbReference>
<evidence type="ECO:0000313" key="3">
    <source>
        <dbReference type="Proteomes" id="UP000706172"/>
    </source>
</evidence>
<dbReference type="InterPro" id="IPR052544">
    <property type="entry name" value="Bacteriocin_Proc_Enz"/>
</dbReference>
<dbReference type="SUPFAM" id="SSF55469">
    <property type="entry name" value="FMN-dependent nitroreductase-like"/>
    <property type="match status" value="2"/>
</dbReference>
<protein>
    <submittedName>
        <fullName evidence="2">SagB family peptide dehydrogenase</fullName>
    </submittedName>
</protein>
<dbReference type="InterPro" id="IPR020051">
    <property type="entry name" value="SagB-type_dehydrogenase"/>
</dbReference>
<dbReference type="Pfam" id="PF00881">
    <property type="entry name" value="Nitroreductase"/>
    <property type="match status" value="2"/>
</dbReference>
<dbReference type="EMBL" id="JACCQK010000388">
    <property type="protein sequence ID" value="MBG0779640.1"/>
    <property type="molecule type" value="Genomic_DNA"/>
</dbReference>
<evidence type="ECO:0000259" key="1">
    <source>
        <dbReference type="Pfam" id="PF00881"/>
    </source>
</evidence>
<dbReference type="CDD" id="cd02142">
    <property type="entry name" value="McbC_SagB-like_oxidoreductase"/>
    <property type="match status" value="2"/>
</dbReference>
<dbReference type="PANTHER" id="PTHR43745">
    <property type="entry name" value="NITROREDUCTASE MJ1384-RELATED"/>
    <property type="match status" value="1"/>
</dbReference>
<feature type="domain" description="Nitroreductase" evidence="1">
    <location>
        <begin position="331"/>
        <end position="504"/>
    </location>
</feature>